<feature type="domain" description="DUF5618" evidence="1">
    <location>
        <begin position="3"/>
        <end position="121"/>
    </location>
</feature>
<dbReference type="Proteomes" id="UP001055420">
    <property type="component" value="Chromosome"/>
</dbReference>
<protein>
    <submittedName>
        <fullName evidence="2">DUF5618 family protein</fullName>
    </submittedName>
</protein>
<dbReference type="Gene3D" id="1.20.120.330">
    <property type="entry name" value="Nucleotidyltransferases domain 2"/>
    <property type="match status" value="1"/>
</dbReference>
<evidence type="ECO:0000313" key="3">
    <source>
        <dbReference type="Proteomes" id="UP001055420"/>
    </source>
</evidence>
<keyword evidence="3" id="KW-1185">Reference proteome</keyword>
<reference evidence="2" key="1">
    <citation type="submission" date="2022-06" db="EMBL/GenBank/DDBJ databases">
        <title>Novel species in genus Dyadobacter.</title>
        <authorList>
            <person name="Ma C."/>
        </authorList>
    </citation>
    <scope>NUCLEOTIDE SEQUENCE</scope>
    <source>
        <strain evidence="2">CY22</strain>
    </source>
</reference>
<sequence length="128" mass="14601">MEAISEARRHIDNAKDFLSNNAKKQDGMYQDKKYVKIAGHTAYTGILLALNELLGEKNKKTPKSVEWYQMELSKVDKSLLSKFVTAYEILHINMGYQGSRSAKIASVGLEEAEKIIKWVETRLVKTQH</sequence>
<dbReference type="EMBL" id="CP098805">
    <property type="protein sequence ID" value="USJ29756.1"/>
    <property type="molecule type" value="Genomic_DNA"/>
</dbReference>
<accession>A0ABY4XHN5</accession>
<proteinExistence type="predicted"/>
<evidence type="ECO:0000259" key="1">
    <source>
        <dbReference type="Pfam" id="PF18498"/>
    </source>
</evidence>
<evidence type="ECO:0000313" key="2">
    <source>
        <dbReference type="EMBL" id="USJ29756.1"/>
    </source>
</evidence>
<dbReference type="Pfam" id="PF18498">
    <property type="entry name" value="DUF5618"/>
    <property type="match status" value="1"/>
</dbReference>
<dbReference type="RefSeq" id="WP_235165611.1">
    <property type="nucleotide sequence ID" value="NZ_CP098805.1"/>
</dbReference>
<dbReference type="InterPro" id="IPR040988">
    <property type="entry name" value="DUF5618"/>
</dbReference>
<name>A0ABY4XHN5_9BACT</name>
<organism evidence="2 3">
    <name type="scientific">Dyadobacter chenhuakuii</name>
    <dbReference type="NCBI Taxonomy" id="2909339"/>
    <lineage>
        <taxon>Bacteria</taxon>
        <taxon>Pseudomonadati</taxon>
        <taxon>Bacteroidota</taxon>
        <taxon>Cytophagia</taxon>
        <taxon>Cytophagales</taxon>
        <taxon>Spirosomataceae</taxon>
        <taxon>Dyadobacter</taxon>
    </lineage>
</organism>
<gene>
    <name evidence="2" type="ORF">NFI80_17955</name>
</gene>